<evidence type="ECO:0000256" key="1">
    <source>
        <dbReference type="SAM" id="MobiDB-lite"/>
    </source>
</evidence>
<dbReference type="EMBL" id="CP046147">
    <property type="protein sequence ID" value="WFG39063.1"/>
    <property type="molecule type" value="Genomic_DNA"/>
</dbReference>
<protein>
    <submittedName>
        <fullName evidence="3">Uncharacterized protein</fullName>
    </submittedName>
</protein>
<gene>
    <name evidence="2" type="ORF">GKO46_03925</name>
    <name evidence="3" type="ORF">GKO48_05335</name>
</gene>
<evidence type="ECO:0000313" key="2">
    <source>
        <dbReference type="EMBL" id="MDG0866218.1"/>
    </source>
</evidence>
<feature type="compositionally biased region" description="Basic residues" evidence="1">
    <location>
        <begin position="255"/>
        <end position="268"/>
    </location>
</feature>
<reference evidence="4" key="3">
    <citation type="submission" date="2023-06" db="EMBL/GenBank/DDBJ databases">
        <title>Pangenomics reveal diversification of enzyme families and niche specialization in globally abundant SAR202 bacteria.</title>
        <authorList>
            <person name="Saw J.H.W."/>
        </authorList>
    </citation>
    <scope>NUCLEOTIDE SEQUENCE [LARGE SCALE GENOMIC DNA]</scope>
    <source>
        <strain evidence="4">JH1073</strain>
    </source>
</reference>
<reference evidence="3" key="2">
    <citation type="journal article" date="2023" name="Nat. Commun.">
        <title>Cultivation of marine bacteria of the SAR202 clade.</title>
        <authorList>
            <person name="Lim Y."/>
            <person name="Seo J.H."/>
            <person name="Giovannoni S.J."/>
            <person name="Kang I."/>
            <person name="Cho J.C."/>
        </authorList>
    </citation>
    <scope>NUCLEOTIDE SEQUENCE</scope>
    <source>
        <strain evidence="3">JH1073</strain>
    </source>
</reference>
<proteinExistence type="predicted"/>
<keyword evidence="4" id="KW-1185">Reference proteome</keyword>
<organism evidence="3 4">
    <name type="scientific">Candidatus Lucifugimonas marina</name>
    <dbReference type="NCBI Taxonomy" id="3038979"/>
    <lineage>
        <taxon>Bacteria</taxon>
        <taxon>Bacillati</taxon>
        <taxon>Chloroflexota</taxon>
        <taxon>Dehalococcoidia</taxon>
        <taxon>SAR202 cluster</taxon>
        <taxon>Candidatus Lucifugimonadales</taxon>
        <taxon>Candidatus Lucifugimonadaceae</taxon>
        <taxon>Candidatus Lucifugimonas</taxon>
    </lineage>
</organism>
<dbReference type="AlphaFoldDB" id="A0AAJ5ZJ35"/>
<dbReference type="EMBL" id="WMBE01000001">
    <property type="protein sequence ID" value="MDG0866218.1"/>
    <property type="molecule type" value="Genomic_DNA"/>
</dbReference>
<accession>A0AAJ5ZJ35</accession>
<evidence type="ECO:0000313" key="4">
    <source>
        <dbReference type="Proteomes" id="UP001219901"/>
    </source>
</evidence>
<reference evidence="4 5" key="1">
    <citation type="submission" date="2019-11" db="EMBL/GenBank/DDBJ databases">
        <authorList>
            <person name="Cho J.-C."/>
        </authorList>
    </citation>
    <scope>NUCLEOTIDE SEQUENCE [LARGE SCALE GENOMIC DNA]</scope>
    <source>
        <strain evidence="3 4">JH1073</strain>
        <strain evidence="2 5">JH702</strain>
    </source>
</reference>
<dbReference type="Proteomes" id="UP001321249">
    <property type="component" value="Unassembled WGS sequence"/>
</dbReference>
<evidence type="ECO:0000313" key="3">
    <source>
        <dbReference type="EMBL" id="WFG39063.1"/>
    </source>
</evidence>
<feature type="region of interest" description="Disordered" evidence="1">
    <location>
        <begin position="249"/>
        <end position="268"/>
    </location>
</feature>
<name>A0AAJ5ZJ35_9CHLR</name>
<dbReference type="RefSeq" id="WP_342822372.1">
    <property type="nucleotide sequence ID" value="NZ_CP046146.1"/>
</dbReference>
<evidence type="ECO:0000313" key="5">
    <source>
        <dbReference type="Proteomes" id="UP001321249"/>
    </source>
</evidence>
<dbReference type="Proteomes" id="UP001219901">
    <property type="component" value="Chromosome"/>
</dbReference>
<sequence>MVSSQESSTTVESLAREARAVISRLKTDLEPIEIGGERWKLTILETIAKWPLASEKHAGEVLVYLIGGEAFDWRLLAQRLLEECGSSIEEDKWREWLSDPVLFAGFEEPEFMRAVGVDKGRAHLSYFYGVTVEQALIGAVEEEVTHRRVAAGRQLSDQSLETAYETLYGNTRDQLWEVFKLEVGITAPRDGWRHRDEHTLGSEDAFTYWLFKLRMERSDPAKIASDTRKGLAKLERMRQNDVRRKNMIHSDMLQKKMRVGRKSRRTKQ</sequence>